<sequence length="328" mass="38071">MFNSKEWRNSKWAKKHAIGKEVAKYVRRSTYWNDMHYILKIMAPMVDVIRLVDTEEKPSMGYIYKAMDICKEKVRTNLAAKTTEDEEMWHTLSRIMDKRWLDQLQQPLHAATHYLNPQVYWDTHGSPEQIESDQAIKECLLDCIGKLSEDFEEESKILAELVPYRTRRGRLGRANAIASIQSLAPRLRKRFEERVMGSEVDPIVLKAIEECQEWLDPHDARDDPVEGTNFTYGILEDSKGSENDEHPPPITRQQTYKRRRTNTNATSQPESSSRATTTSSRTSTRARSSQLYLDDSETDDDENIVLTTDDDDFNDGISSWDEEELWGN</sequence>
<feature type="region of interest" description="Disordered" evidence="1">
    <location>
        <begin position="216"/>
        <end position="328"/>
    </location>
</feature>
<feature type="compositionally biased region" description="Acidic residues" evidence="1">
    <location>
        <begin position="294"/>
        <end position="328"/>
    </location>
</feature>
<dbReference type="SUPFAM" id="SSF53098">
    <property type="entry name" value="Ribonuclease H-like"/>
    <property type="match status" value="1"/>
</dbReference>
<evidence type="ECO:0000256" key="1">
    <source>
        <dbReference type="SAM" id="MobiDB-lite"/>
    </source>
</evidence>
<keyword evidence="3" id="KW-1185">Reference proteome</keyword>
<proteinExistence type="predicted"/>
<evidence type="ECO:0000313" key="2">
    <source>
        <dbReference type="EMBL" id="KAI3942434.1"/>
    </source>
</evidence>
<feature type="compositionally biased region" description="Low complexity" evidence="1">
    <location>
        <begin position="271"/>
        <end position="289"/>
    </location>
</feature>
<dbReference type="AlphaFoldDB" id="A0AAD4T7X0"/>
<evidence type="ECO:0000313" key="3">
    <source>
        <dbReference type="Proteomes" id="UP001202328"/>
    </source>
</evidence>
<name>A0AAD4T7X0_9MAGN</name>
<evidence type="ECO:0008006" key="4">
    <source>
        <dbReference type="Google" id="ProtNLM"/>
    </source>
</evidence>
<dbReference type="Proteomes" id="UP001202328">
    <property type="component" value="Unassembled WGS sequence"/>
</dbReference>
<accession>A0AAD4T7X0</accession>
<comment type="caution">
    <text evidence="2">The sequence shown here is derived from an EMBL/GenBank/DDBJ whole genome shotgun (WGS) entry which is preliminary data.</text>
</comment>
<dbReference type="EMBL" id="JAJJMB010004648">
    <property type="protein sequence ID" value="KAI3942434.1"/>
    <property type="molecule type" value="Genomic_DNA"/>
</dbReference>
<dbReference type="InterPro" id="IPR012337">
    <property type="entry name" value="RNaseH-like_sf"/>
</dbReference>
<protein>
    <recommendedName>
        <fullName evidence="4">HAT C-terminal dimerisation domain-containing protein</fullName>
    </recommendedName>
</protein>
<gene>
    <name evidence="2" type="ORF">MKW98_013086</name>
</gene>
<organism evidence="2 3">
    <name type="scientific">Papaver atlanticum</name>
    <dbReference type="NCBI Taxonomy" id="357466"/>
    <lineage>
        <taxon>Eukaryota</taxon>
        <taxon>Viridiplantae</taxon>
        <taxon>Streptophyta</taxon>
        <taxon>Embryophyta</taxon>
        <taxon>Tracheophyta</taxon>
        <taxon>Spermatophyta</taxon>
        <taxon>Magnoliopsida</taxon>
        <taxon>Ranunculales</taxon>
        <taxon>Papaveraceae</taxon>
        <taxon>Papaveroideae</taxon>
        <taxon>Papaver</taxon>
    </lineage>
</organism>
<reference evidence="2" key="1">
    <citation type="submission" date="2022-04" db="EMBL/GenBank/DDBJ databases">
        <title>A functionally conserved STORR gene fusion in Papaver species that diverged 16.8 million years ago.</title>
        <authorList>
            <person name="Catania T."/>
        </authorList>
    </citation>
    <scope>NUCLEOTIDE SEQUENCE</scope>
    <source>
        <strain evidence="2">S-188037</strain>
    </source>
</reference>
<feature type="compositionally biased region" description="Basic and acidic residues" evidence="1">
    <location>
        <begin position="236"/>
        <end position="247"/>
    </location>
</feature>